<dbReference type="Pfam" id="PF09925">
    <property type="entry name" value="DUF2157"/>
    <property type="match status" value="1"/>
</dbReference>
<dbReference type="InterPro" id="IPR018677">
    <property type="entry name" value="DUF2157"/>
</dbReference>
<feature type="domain" description="DUF2157" evidence="2">
    <location>
        <begin position="8"/>
        <end position="148"/>
    </location>
</feature>
<name>A0A7W6CNZ8_9SPHN</name>
<feature type="transmembrane region" description="Helical" evidence="1">
    <location>
        <begin position="351"/>
        <end position="373"/>
    </location>
</feature>
<dbReference type="RefSeq" id="WP_183627363.1">
    <property type="nucleotide sequence ID" value="NZ_JACIDX010000014.1"/>
</dbReference>
<organism evidence="3 4">
    <name type="scientific">Novosphingobium sediminicola</name>
    <dbReference type="NCBI Taxonomy" id="563162"/>
    <lineage>
        <taxon>Bacteria</taxon>
        <taxon>Pseudomonadati</taxon>
        <taxon>Pseudomonadota</taxon>
        <taxon>Alphaproteobacteria</taxon>
        <taxon>Sphingomonadales</taxon>
        <taxon>Sphingomonadaceae</taxon>
        <taxon>Novosphingobium</taxon>
    </lineage>
</organism>
<evidence type="ECO:0000259" key="2">
    <source>
        <dbReference type="Pfam" id="PF09925"/>
    </source>
</evidence>
<dbReference type="AlphaFoldDB" id="A0A7W6CNZ8"/>
<evidence type="ECO:0000313" key="4">
    <source>
        <dbReference type="Proteomes" id="UP000548867"/>
    </source>
</evidence>
<reference evidence="3 4" key="1">
    <citation type="submission" date="2020-08" db="EMBL/GenBank/DDBJ databases">
        <title>Genomic Encyclopedia of Type Strains, Phase IV (KMG-IV): sequencing the most valuable type-strain genomes for metagenomic binning, comparative biology and taxonomic classification.</title>
        <authorList>
            <person name="Goeker M."/>
        </authorList>
    </citation>
    <scope>NUCLEOTIDE SEQUENCE [LARGE SCALE GENOMIC DNA]</scope>
    <source>
        <strain evidence="3 4">DSM 27057</strain>
    </source>
</reference>
<keyword evidence="1" id="KW-0812">Transmembrane</keyword>
<feature type="transmembrane region" description="Helical" evidence="1">
    <location>
        <begin position="182"/>
        <end position="202"/>
    </location>
</feature>
<evidence type="ECO:0000256" key="1">
    <source>
        <dbReference type="SAM" id="Phobius"/>
    </source>
</evidence>
<proteinExistence type="predicted"/>
<comment type="caution">
    <text evidence="3">The sequence shown here is derived from an EMBL/GenBank/DDBJ whole genome shotgun (WGS) entry which is preliminary data.</text>
</comment>
<keyword evidence="4" id="KW-1185">Reference proteome</keyword>
<feature type="transmembrane region" description="Helical" evidence="1">
    <location>
        <begin position="35"/>
        <end position="56"/>
    </location>
</feature>
<keyword evidence="1" id="KW-1133">Transmembrane helix</keyword>
<sequence length="386" mass="39232">MAERKLKAWVAAGLIDAAAADRIRAWEAQHSRPVALWAVVGLAGLSIGLGIISLVAANWAAINGETRLALHAALLLGLGAALWALPAQGADATRRWAEVGIFVFAALGLGFIGHLGQVYQTSSPTWMAIGLWLGLFAPLLLGAGQGWLSATLLAGGCIALPWMRFGDPALGFSAGQAGPGVIRGAIECALPVLLTPLSAFMIGGSAHGGFWGRLGQIGFAYAIGAVSLFVITSGFGDWGHGSGAGDRQGNVDAALMAVAGVLGLAGLALWQADRTVQGKASAAVFAMLALAMLAADRLGGHGLAVGLLFMVLWAGLAGAALHAQTRWAFQMAVAVVALRLIILAFEEAGGLLASGVGLILGGLLVLGVAWGALRITRHFAPARGIA</sequence>
<feature type="transmembrane region" description="Helical" evidence="1">
    <location>
        <begin position="68"/>
        <end position="87"/>
    </location>
</feature>
<feature type="transmembrane region" description="Helical" evidence="1">
    <location>
        <begin position="99"/>
        <end position="119"/>
    </location>
</feature>
<keyword evidence="1" id="KW-0472">Membrane</keyword>
<gene>
    <name evidence="3" type="ORF">GGR38_003446</name>
</gene>
<protein>
    <recommendedName>
        <fullName evidence="2">DUF2157 domain-containing protein</fullName>
    </recommendedName>
</protein>
<feature type="transmembrane region" description="Helical" evidence="1">
    <location>
        <begin position="277"/>
        <end position="295"/>
    </location>
</feature>
<feature type="transmembrane region" description="Helical" evidence="1">
    <location>
        <begin position="301"/>
        <end position="320"/>
    </location>
</feature>
<feature type="transmembrane region" description="Helical" evidence="1">
    <location>
        <begin position="253"/>
        <end position="270"/>
    </location>
</feature>
<feature type="transmembrane region" description="Helical" evidence="1">
    <location>
        <begin position="131"/>
        <end position="162"/>
    </location>
</feature>
<accession>A0A7W6CNZ8</accession>
<dbReference type="EMBL" id="JACIDX010000014">
    <property type="protein sequence ID" value="MBB3956481.1"/>
    <property type="molecule type" value="Genomic_DNA"/>
</dbReference>
<dbReference type="Proteomes" id="UP000548867">
    <property type="component" value="Unassembled WGS sequence"/>
</dbReference>
<evidence type="ECO:0000313" key="3">
    <source>
        <dbReference type="EMBL" id="MBB3956481.1"/>
    </source>
</evidence>
<feature type="transmembrane region" description="Helical" evidence="1">
    <location>
        <begin position="214"/>
        <end position="233"/>
    </location>
</feature>
<feature type="transmembrane region" description="Helical" evidence="1">
    <location>
        <begin position="327"/>
        <end position="345"/>
    </location>
</feature>